<keyword evidence="2" id="KW-1185">Reference proteome</keyword>
<name>U3U9M7_9GAMM</name>
<dbReference type="Proteomes" id="UP000016900">
    <property type="component" value="Chromosome"/>
</dbReference>
<dbReference type="GO" id="GO:0009401">
    <property type="term" value="P:phosphoenolpyruvate-dependent sugar phosphotransferase system"/>
    <property type="evidence" value="ECO:0007669"/>
    <property type="project" value="InterPro"/>
</dbReference>
<dbReference type="KEGG" id="hhs:HHS_06030"/>
<dbReference type="GO" id="GO:0008982">
    <property type="term" value="F:protein-N(PI)-phosphohistidine-sugar phosphotransferase activity"/>
    <property type="evidence" value="ECO:0007669"/>
    <property type="project" value="InterPro"/>
</dbReference>
<dbReference type="eggNOG" id="COG3444">
    <property type="taxonomic scope" value="Bacteria"/>
</dbReference>
<dbReference type="GO" id="GO:0005737">
    <property type="term" value="C:cytoplasm"/>
    <property type="evidence" value="ECO:0007669"/>
    <property type="project" value="InterPro"/>
</dbReference>
<accession>U3U9M7</accession>
<reference evidence="1 2" key="1">
    <citation type="submission" date="2012-10" db="EMBL/GenBank/DDBJ databases">
        <title>Genome sequence of the symbiont of the pentatomidae stink bug Halyomorpha halys.</title>
        <authorList>
            <person name="Kobayashi H."/>
            <person name="Fujii-Muramatsu R."/>
            <person name="Takeishi K."/>
            <person name="Noda H."/>
        </authorList>
    </citation>
    <scope>NUCLEOTIDE SEQUENCE [LARGE SCALE GENOMIC DNA]</scope>
</reference>
<dbReference type="PATRIC" id="fig|1235990.3.peg.599"/>
<dbReference type="EMBL" id="AP012554">
    <property type="protein sequence ID" value="BAO00573.1"/>
    <property type="molecule type" value="Genomic_DNA"/>
</dbReference>
<dbReference type="OrthoDB" id="7065728at2"/>
<evidence type="ECO:0000313" key="1">
    <source>
        <dbReference type="EMBL" id="BAO00573.1"/>
    </source>
</evidence>
<dbReference type="InterPro" id="IPR036667">
    <property type="entry name" value="PTS_IIB_sorbose-sp_sf"/>
</dbReference>
<organism evidence="1 2">
    <name type="scientific">Candidatus Pantoea carbekii</name>
    <dbReference type="NCBI Taxonomy" id="1235990"/>
    <lineage>
        <taxon>Bacteria</taxon>
        <taxon>Pseudomonadati</taxon>
        <taxon>Pseudomonadota</taxon>
        <taxon>Gammaproteobacteria</taxon>
        <taxon>Enterobacterales</taxon>
        <taxon>Erwiniaceae</taxon>
        <taxon>Pantoea</taxon>
    </lineage>
</organism>
<proteinExistence type="predicted"/>
<sequence length="62" mass="7310">MVGMAFQKRNTQINNIPSINKEEISACYRLNRRGRELKVRKISNDSKVNMIDLKRRLIYSPT</sequence>
<dbReference type="AlphaFoldDB" id="U3U9M7"/>
<evidence type="ECO:0000313" key="2">
    <source>
        <dbReference type="Proteomes" id="UP000016900"/>
    </source>
</evidence>
<dbReference type="SUPFAM" id="SSF52728">
    <property type="entry name" value="PTS IIb component"/>
    <property type="match status" value="1"/>
</dbReference>
<protein>
    <submittedName>
        <fullName evidence="1">Uncharacterized protein</fullName>
    </submittedName>
</protein>
<gene>
    <name evidence="1" type="ORF">HHS_06030</name>
</gene>